<evidence type="ECO:0000256" key="8">
    <source>
        <dbReference type="SAM" id="SignalP"/>
    </source>
</evidence>
<dbReference type="GO" id="GO:0015562">
    <property type="term" value="F:efflux transmembrane transporter activity"/>
    <property type="evidence" value="ECO:0007669"/>
    <property type="project" value="InterPro"/>
</dbReference>
<dbReference type="Gene3D" id="1.20.1600.10">
    <property type="entry name" value="Outer membrane efflux proteins (OEP)"/>
    <property type="match status" value="1"/>
</dbReference>
<comment type="caution">
    <text evidence="9">The sequence shown here is derived from an EMBL/GenBank/DDBJ whole genome shotgun (WGS) entry which is preliminary data.</text>
</comment>
<dbReference type="OrthoDB" id="9771205at2"/>
<keyword evidence="3" id="KW-0813">Transport</keyword>
<protein>
    <submittedName>
        <fullName evidence="9">Transporter</fullName>
    </submittedName>
</protein>
<keyword evidence="5" id="KW-0812">Transmembrane</keyword>
<dbReference type="PATRIC" id="fig|1202724.3.peg.3762"/>
<evidence type="ECO:0000256" key="5">
    <source>
        <dbReference type="ARBA" id="ARBA00022692"/>
    </source>
</evidence>
<comment type="similarity">
    <text evidence="2">Belongs to the outer membrane factor (OMF) (TC 1.B.17) family.</text>
</comment>
<reference evidence="9 10" key="1">
    <citation type="submission" date="2015-08" db="EMBL/GenBank/DDBJ databases">
        <title>Whole genome sequence of Flavobacterium akiainvivens IK-1T, from decaying Wikstroemia oahuensis, an endemic Hawaiian shrub.</title>
        <authorList>
            <person name="Wan X."/>
            <person name="Hou S."/>
            <person name="Saito J."/>
            <person name="Donachie S."/>
        </authorList>
    </citation>
    <scope>NUCLEOTIDE SEQUENCE [LARGE SCALE GENOMIC DNA]</scope>
    <source>
        <strain evidence="9 10">IK-1</strain>
    </source>
</reference>
<organism evidence="9 10">
    <name type="scientific">Flavobacterium akiainvivens</name>
    <dbReference type="NCBI Taxonomy" id="1202724"/>
    <lineage>
        <taxon>Bacteria</taxon>
        <taxon>Pseudomonadati</taxon>
        <taxon>Bacteroidota</taxon>
        <taxon>Flavobacteriia</taxon>
        <taxon>Flavobacteriales</taxon>
        <taxon>Flavobacteriaceae</taxon>
        <taxon>Flavobacterium</taxon>
    </lineage>
</organism>
<dbReference type="GO" id="GO:1990281">
    <property type="term" value="C:efflux pump complex"/>
    <property type="evidence" value="ECO:0007669"/>
    <property type="project" value="TreeGrafter"/>
</dbReference>
<dbReference type="GO" id="GO:0015288">
    <property type="term" value="F:porin activity"/>
    <property type="evidence" value="ECO:0007669"/>
    <property type="project" value="TreeGrafter"/>
</dbReference>
<dbReference type="InterPro" id="IPR051906">
    <property type="entry name" value="TolC-like"/>
</dbReference>
<dbReference type="RefSeq" id="WP_054409466.1">
    <property type="nucleotide sequence ID" value="NZ_FOYA01000002.1"/>
</dbReference>
<keyword evidence="6" id="KW-0472">Membrane</keyword>
<evidence type="ECO:0000313" key="10">
    <source>
        <dbReference type="Proteomes" id="UP000037755"/>
    </source>
</evidence>
<dbReference type="EMBL" id="LIYD01000005">
    <property type="protein sequence ID" value="KOS07751.1"/>
    <property type="molecule type" value="Genomic_DNA"/>
</dbReference>
<accession>A0A0M8MJY8</accession>
<dbReference type="STRING" id="1202724.AM493_18120"/>
<dbReference type="SUPFAM" id="SSF56954">
    <property type="entry name" value="Outer membrane efflux proteins (OEP)"/>
    <property type="match status" value="1"/>
</dbReference>
<evidence type="ECO:0000256" key="2">
    <source>
        <dbReference type="ARBA" id="ARBA00007613"/>
    </source>
</evidence>
<evidence type="ECO:0000256" key="3">
    <source>
        <dbReference type="ARBA" id="ARBA00022448"/>
    </source>
</evidence>
<sequence length="441" mass="49514">MRLCIYIALSLVCFAAKAQDSLTVKPNAPLLKVEDAVAIALQNNYDIRLATNDLKIDEQNVSLANAGLLPNLYGSVSQNNSIQNSRQVRTDGTIQELDNARNNSLNYGVNLGWTIFDGFRMFARYDQLKSLQKLGEAELQFTITTRVGDVMNTYYDLVQQQQYLQALDTAMVISKQRVDWATNRFKIGKAAKLDVLNAQVDLNTDRTNYYRQVELYNNTKTYLNELLARDLATNFKVDDEVATDDKLVLADLMNMASSQNPQIQMALINKRVAELNLKQVKGARYPQVSVTTGYVFSESESSLGFARENKGQGFSYGLSANINIFNGFLQNRNEKIAKIQIENSNVVVEQQKQAVNSQLMTAFQTYLTNLDLVKLEAANVALAQQNLDITMEKYRIGTITQIEVRTAQLNYVNALTRNSTAQYNAKISEVNLRQLAGNLSL</sequence>
<keyword evidence="10" id="KW-1185">Reference proteome</keyword>
<feature type="signal peptide" evidence="8">
    <location>
        <begin position="1"/>
        <end position="18"/>
    </location>
</feature>
<evidence type="ECO:0000256" key="7">
    <source>
        <dbReference type="ARBA" id="ARBA00023237"/>
    </source>
</evidence>
<evidence type="ECO:0000313" key="9">
    <source>
        <dbReference type="EMBL" id="KOS07751.1"/>
    </source>
</evidence>
<evidence type="ECO:0000256" key="1">
    <source>
        <dbReference type="ARBA" id="ARBA00004442"/>
    </source>
</evidence>
<proteinExistence type="inferred from homology"/>
<dbReference type="PANTHER" id="PTHR30026">
    <property type="entry name" value="OUTER MEMBRANE PROTEIN TOLC"/>
    <property type="match status" value="1"/>
</dbReference>
<dbReference type="Pfam" id="PF02321">
    <property type="entry name" value="OEP"/>
    <property type="match status" value="2"/>
</dbReference>
<dbReference type="GO" id="GO:0009279">
    <property type="term" value="C:cell outer membrane"/>
    <property type="evidence" value="ECO:0007669"/>
    <property type="project" value="UniProtKB-SubCell"/>
</dbReference>
<keyword evidence="7" id="KW-0998">Cell outer membrane</keyword>
<name>A0A0M8MJY8_9FLAO</name>
<dbReference type="InterPro" id="IPR003423">
    <property type="entry name" value="OMP_efflux"/>
</dbReference>
<dbReference type="AlphaFoldDB" id="A0A0M8MJY8"/>
<gene>
    <name evidence="9" type="ORF">AM493_18120</name>
</gene>
<evidence type="ECO:0000256" key="4">
    <source>
        <dbReference type="ARBA" id="ARBA00022452"/>
    </source>
</evidence>
<dbReference type="Proteomes" id="UP000037755">
    <property type="component" value="Unassembled WGS sequence"/>
</dbReference>
<feature type="chain" id="PRO_5005818467" evidence="8">
    <location>
        <begin position="19"/>
        <end position="441"/>
    </location>
</feature>
<keyword evidence="4" id="KW-1134">Transmembrane beta strand</keyword>
<comment type="subcellular location">
    <subcellularLocation>
        <location evidence="1">Cell outer membrane</location>
    </subcellularLocation>
</comment>
<dbReference type="PANTHER" id="PTHR30026:SF20">
    <property type="entry name" value="OUTER MEMBRANE PROTEIN TOLC"/>
    <property type="match status" value="1"/>
</dbReference>
<evidence type="ECO:0000256" key="6">
    <source>
        <dbReference type="ARBA" id="ARBA00023136"/>
    </source>
</evidence>
<keyword evidence="8" id="KW-0732">Signal</keyword>